<organism evidence="1 2">
    <name type="scientific">Alkalibacterium olivapovliticus</name>
    <dbReference type="NCBI Taxonomy" id="99907"/>
    <lineage>
        <taxon>Bacteria</taxon>
        <taxon>Bacillati</taxon>
        <taxon>Bacillota</taxon>
        <taxon>Bacilli</taxon>
        <taxon>Lactobacillales</taxon>
        <taxon>Carnobacteriaceae</taxon>
        <taxon>Alkalibacterium</taxon>
    </lineage>
</organism>
<name>A0A2T0VZT9_9LACT</name>
<evidence type="ECO:0000313" key="1">
    <source>
        <dbReference type="EMBL" id="PRY78034.1"/>
    </source>
</evidence>
<dbReference type="AlphaFoldDB" id="A0A2T0VZT9"/>
<evidence type="ECO:0000313" key="2">
    <source>
        <dbReference type="Proteomes" id="UP000238205"/>
    </source>
</evidence>
<comment type="caution">
    <text evidence="1">The sequence shown here is derived from an EMBL/GenBank/DDBJ whole genome shotgun (WGS) entry which is preliminary data.</text>
</comment>
<sequence>MKQKELFSAYRSPRFSWKDVGFSLITLGLKKPKDIQEEAKLYKLILINDTLDIYEESTQGQTKLLETVHLDEKEVSAVKRRNRYYSDHHVYHLDRYA</sequence>
<accession>A0A2T0VZT9</accession>
<dbReference type="OrthoDB" id="2168535at2"/>
<dbReference type="Proteomes" id="UP000238205">
    <property type="component" value="Unassembled WGS sequence"/>
</dbReference>
<reference evidence="1 2" key="1">
    <citation type="submission" date="2018-03" db="EMBL/GenBank/DDBJ databases">
        <title>Genomic Encyclopedia of Archaeal and Bacterial Type Strains, Phase II (KMG-II): from individual species to whole genera.</title>
        <authorList>
            <person name="Goeker M."/>
        </authorList>
    </citation>
    <scope>NUCLEOTIDE SEQUENCE [LARGE SCALE GENOMIC DNA]</scope>
    <source>
        <strain evidence="1 2">DSM 13175</strain>
    </source>
</reference>
<dbReference type="EMBL" id="PVTO01000027">
    <property type="protein sequence ID" value="PRY78034.1"/>
    <property type="molecule type" value="Genomic_DNA"/>
</dbReference>
<dbReference type="RefSeq" id="WP_106195595.1">
    <property type="nucleotide sequence ID" value="NZ_PVTO01000027.1"/>
</dbReference>
<protein>
    <submittedName>
        <fullName evidence="1">Uncharacterized protein</fullName>
    </submittedName>
</protein>
<gene>
    <name evidence="1" type="ORF">CLV38_12724</name>
</gene>
<keyword evidence="2" id="KW-1185">Reference proteome</keyword>
<proteinExistence type="predicted"/>